<evidence type="ECO:0000256" key="3">
    <source>
        <dbReference type="SAM" id="Phobius"/>
    </source>
</evidence>
<dbReference type="Pfam" id="PF05949">
    <property type="entry name" value="DUF881"/>
    <property type="match status" value="1"/>
</dbReference>
<comment type="caution">
    <text evidence="4">The sequence shown here is derived from an EMBL/GenBank/DDBJ whole genome shotgun (WGS) entry which is preliminary data.</text>
</comment>
<proteinExistence type="inferred from homology"/>
<name>A0A6M0GYG6_9CLOT</name>
<dbReference type="PANTHER" id="PTHR37313:SF2">
    <property type="entry name" value="UPF0749 PROTEIN YLXX"/>
    <property type="match status" value="1"/>
</dbReference>
<dbReference type="InterPro" id="IPR010273">
    <property type="entry name" value="DUF881"/>
</dbReference>
<gene>
    <name evidence="4" type="ORF">G3M99_01460</name>
</gene>
<dbReference type="AlphaFoldDB" id="A0A6M0GYG6"/>
<evidence type="ECO:0000256" key="1">
    <source>
        <dbReference type="ARBA" id="ARBA00009108"/>
    </source>
</evidence>
<dbReference type="PANTHER" id="PTHR37313">
    <property type="entry name" value="UPF0749 PROTEIN RV1825"/>
    <property type="match status" value="1"/>
</dbReference>
<dbReference type="Gene3D" id="3.30.70.1880">
    <property type="entry name" value="Protein of unknown function DUF881"/>
    <property type="match status" value="1"/>
</dbReference>
<accession>A0A6M0GYG6</accession>
<feature type="transmembrane region" description="Helical" evidence="3">
    <location>
        <begin position="6"/>
        <end position="25"/>
    </location>
</feature>
<feature type="coiled-coil region" evidence="2">
    <location>
        <begin position="39"/>
        <end position="73"/>
    </location>
</feature>
<evidence type="ECO:0000256" key="2">
    <source>
        <dbReference type="SAM" id="Coils"/>
    </source>
</evidence>
<keyword evidence="5" id="KW-1185">Reference proteome</keyword>
<dbReference type="EMBL" id="JAAGPU010000001">
    <property type="protein sequence ID" value="NEU03540.1"/>
    <property type="molecule type" value="Genomic_DNA"/>
</dbReference>
<organism evidence="4 5">
    <name type="scientific">Clostridium senegalense</name>
    <dbReference type="NCBI Taxonomy" id="1465809"/>
    <lineage>
        <taxon>Bacteria</taxon>
        <taxon>Bacillati</taxon>
        <taxon>Bacillota</taxon>
        <taxon>Clostridia</taxon>
        <taxon>Eubacteriales</taxon>
        <taxon>Clostridiaceae</taxon>
        <taxon>Clostridium</taxon>
    </lineage>
</organism>
<keyword evidence="2" id="KW-0175">Coiled coil</keyword>
<keyword evidence="3" id="KW-0472">Membrane</keyword>
<dbReference type="RefSeq" id="WP_061994866.1">
    <property type="nucleotide sequence ID" value="NZ_JAAGPU010000001.1"/>
</dbReference>
<dbReference type="Proteomes" id="UP000481872">
    <property type="component" value="Unassembled WGS sequence"/>
</dbReference>
<protein>
    <submittedName>
        <fullName evidence="4">DUF881 domain-containing protein</fullName>
    </submittedName>
</protein>
<sequence length="238" mass="26926">MRNNEATLFVFIASIIVGVLISMNIEIGDNTRYLDMDQYEEAYNEKANLQRDIISLQDQLNFLENKIKKYEESSYYTSEVMQEIDKELNDNKLLLGTSKVKGEGIKITLNDAPQVAFGQKYTSDMLIHDKDIIKVINELRNAGAEAIAVNDYRVVSSSYGFCAGSNINVGGIKVVAPFYITAIGNKDVMENYLTTQENHVKALKRRECYVDIETLSSLEIPAYSGIIKNNYLTENMEK</sequence>
<keyword evidence="3" id="KW-1133">Transmembrane helix</keyword>
<comment type="similarity">
    <text evidence="1">Belongs to the UPF0749 family.</text>
</comment>
<evidence type="ECO:0000313" key="5">
    <source>
        <dbReference type="Proteomes" id="UP000481872"/>
    </source>
</evidence>
<reference evidence="4 5" key="1">
    <citation type="submission" date="2020-02" db="EMBL/GenBank/DDBJ databases">
        <title>Genome assembly of a novel Clostridium senegalense strain.</title>
        <authorList>
            <person name="Gupta T.B."/>
            <person name="Jauregui R."/>
            <person name="Maclean P."/>
            <person name="Nawarathana A."/>
            <person name="Brightwell G."/>
        </authorList>
    </citation>
    <scope>NUCLEOTIDE SEQUENCE [LARGE SCALE GENOMIC DNA]</scope>
    <source>
        <strain evidence="4 5">AGRFS4</strain>
    </source>
</reference>
<evidence type="ECO:0000313" key="4">
    <source>
        <dbReference type="EMBL" id="NEU03540.1"/>
    </source>
</evidence>
<keyword evidence="3" id="KW-0812">Transmembrane</keyword>